<dbReference type="Gene3D" id="3.50.50.60">
    <property type="entry name" value="FAD/NAD(P)-binding domain"/>
    <property type="match status" value="1"/>
</dbReference>
<dbReference type="PANTHER" id="PTHR13847:SF129">
    <property type="entry name" value="FAD DEPENDENT OXIDOREDUCTASE"/>
    <property type="match status" value="1"/>
</dbReference>
<evidence type="ECO:0000256" key="1">
    <source>
        <dbReference type="SAM" id="MobiDB-lite"/>
    </source>
</evidence>
<dbReference type="OrthoDB" id="429143at2759"/>
<feature type="compositionally biased region" description="Polar residues" evidence="1">
    <location>
        <begin position="31"/>
        <end position="40"/>
    </location>
</feature>
<proteinExistence type="predicted"/>
<dbReference type="GO" id="GO:0005737">
    <property type="term" value="C:cytoplasm"/>
    <property type="evidence" value="ECO:0007669"/>
    <property type="project" value="TreeGrafter"/>
</dbReference>
<keyword evidence="4" id="KW-1185">Reference proteome</keyword>
<dbReference type="Proteomes" id="UP000799767">
    <property type="component" value="Unassembled WGS sequence"/>
</dbReference>
<sequence length="505" mass="55753">MEDYHPHHPPHHHHPHHPHHPDHGPRPSAPPTTHSTNSFWHSEPSALLTGHRSTRDLPRTADVVIIGSGITGASVAHHLLTSTHGEGKKGQSVVMLEAREACWGATGRNGGHCVPMPIEHPEDPTIGRFELANYHAIQSLVASKNIACEFVAQPGVAAIWDQRTLIGVELTMLAIQESAPDLRQTMRLVTDRDELAKLRVPTALGAIASSVAARMWPYKFVARILEDLLTSTELHGSFNLQTLTPVECLAPYDFDRWTVKTPRGCIVASKVVLATNAYTSHLLPDFADLIVPCRGQMSALTPLPSVEGDNRLLANYGFRGDGMDDYLVQRPNESGGQLMFGGGRQQGRSMGVTDDSFISDKTAQYLRTRLLEAFSLPEGKSNSKAGKHTEFKAEYEWTGIMGFSRDELPWVGPVPGKPNVYLSAGYTGHGMPNTWLCGKAVARMVQADRTDHIEDAWEEFGLPQAYVASVRRMADSRLLEEVEAKDWAEMERGRRRTDRPHSGYA</sequence>
<dbReference type="GeneID" id="54472185"/>
<evidence type="ECO:0000259" key="2">
    <source>
        <dbReference type="Pfam" id="PF01266"/>
    </source>
</evidence>
<evidence type="ECO:0000313" key="3">
    <source>
        <dbReference type="EMBL" id="KAF2482818.1"/>
    </source>
</evidence>
<dbReference type="Gene3D" id="3.30.9.10">
    <property type="entry name" value="D-Amino Acid Oxidase, subunit A, domain 2"/>
    <property type="match status" value="1"/>
</dbReference>
<dbReference type="InterPro" id="IPR036188">
    <property type="entry name" value="FAD/NAD-bd_sf"/>
</dbReference>
<dbReference type="AlphaFoldDB" id="A0A6A6PRR0"/>
<feature type="region of interest" description="Disordered" evidence="1">
    <location>
        <begin position="1"/>
        <end position="41"/>
    </location>
</feature>
<accession>A0A6A6PRR0</accession>
<protein>
    <submittedName>
        <fullName evidence="3">FAD dependent oxidoreductase-domain-containing protein</fullName>
    </submittedName>
</protein>
<name>A0A6A6PRR0_9PEZI</name>
<evidence type="ECO:0000313" key="4">
    <source>
        <dbReference type="Proteomes" id="UP000799767"/>
    </source>
</evidence>
<feature type="compositionally biased region" description="Basic residues" evidence="1">
    <location>
        <begin position="7"/>
        <end position="20"/>
    </location>
</feature>
<dbReference type="InterPro" id="IPR006076">
    <property type="entry name" value="FAD-dep_OxRdtase"/>
</dbReference>
<dbReference type="RefSeq" id="XP_033589388.1">
    <property type="nucleotide sequence ID" value="XM_033731183.1"/>
</dbReference>
<organism evidence="3 4">
    <name type="scientific">Neohortaea acidophila</name>
    <dbReference type="NCBI Taxonomy" id="245834"/>
    <lineage>
        <taxon>Eukaryota</taxon>
        <taxon>Fungi</taxon>
        <taxon>Dikarya</taxon>
        <taxon>Ascomycota</taxon>
        <taxon>Pezizomycotina</taxon>
        <taxon>Dothideomycetes</taxon>
        <taxon>Dothideomycetidae</taxon>
        <taxon>Mycosphaerellales</taxon>
        <taxon>Teratosphaeriaceae</taxon>
        <taxon>Neohortaea</taxon>
    </lineage>
</organism>
<dbReference type="Pfam" id="PF01266">
    <property type="entry name" value="DAO"/>
    <property type="match status" value="1"/>
</dbReference>
<dbReference type="EMBL" id="MU001636">
    <property type="protein sequence ID" value="KAF2482818.1"/>
    <property type="molecule type" value="Genomic_DNA"/>
</dbReference>
<dbReference type="PANTHER" id="PTHR13847">
    <property type="entry name" value="SARCOSINE DEHYDROGENASE-RELATED"/>
    <property type="match status" value="1"/>
</dbReference>
<feature type="domain" description="FAD dependent oxidoreductase" evidence="2">
    <location>
        <begin position="62"/>
        <end position="444"/>
    </location>
</feature>
<gene>
    <name evidence="3" type="ORF">BDY17DRAFT_251550</name>
</gene>
<dbReference type="SUPFAM" id="SSF51905">
    <property type="entry name" value="FAD/NAD(P)-binding domain"/>
    <property type="match status" value="1"/>
</dbReference>
<reference evidence="3" key="1">
    <citation type="journal article" date="2020" name="Stud. Mycol.">
        <title>101 Dothideomycetes genomes: a test case for predicting lifestyles and emergence of pathogens.</title>
        <authorList>
            <person name="Haridas S."/>
            <person name="Albert R."/>
            <person name="Binder M."/>
            <person name="Bloem J."/>
            <person name="Labutti K."/>
            <person name="Salamov A."/>
            <person name="Andreopoulos B."/>
            <person name="Baker S."/>
            <person name="Barry K."/>
            <person name="Bills G."/>
            <person name="Bluhm B."/>
            <person name="Cannon C."/>
            <person name="Castanera R."/>
            <person name="Culley D."/>
            <person name="Daum C."/>
            <person name="Ezra D."/>
            <person name="Gonzalez J."/>
            <person name="Henrissat B."/>
            <person name="Kuo A."/>
            <person name="Liang C."/>
            <person name="Lipzen A."/>
            <person name="Lutzoni F."/>
            <person name="Magnuson J."/>
            <person name="Mondo S."/>
            <person name="Nolan M."/>
            <person name="Ohm R."/>
            <person name="Pangilinan J."/>
            <person name="Park H.-J."/>
            <person name="Ramirez L."/>
            <person name="Alfaro M."/>
            <person name="Sun H."/>
            <person name="Tritt A."/>
            <person name="Yoshinaga Y."/>
            <person name="Zwiers L.-H."/>
            <person name="Turgeon B."/>
            <person name="Goodwin S."/>
            <person name="Spatafora J."/>
            <person name="Crous P."/>
            <person name="Grigoriev I."/>
        </authorList>
    </citation>
    <scope>NUCLEOTIDE SEQUENCE</scope>
    <source>
        <strain evidence="3">CBS 113389</strain>
    </source>
</reference>